<gene>
    <name evidence="1" type="ORF">AGLY_008193</name>
</gene>
<name>A0A6G0TLK9_APHGL</name>
<reference evidence="1 2" key="1">
    <citation type="submission" date="2019-08" db="EMBL/GenBank/DDBJ databases">
        <title>The genome of the soybean aphid Biotype 1, its phylome, world population structure and adaptation to the North American continent.</title>
        <authorList>
            <person name="Giordano R."/>
            <person name="Donthu R.K."/>
            <person name="Hernandez A.G."/>
            <person name="Wright C.L."/>
            <person name="Zimin A.V."/>
        </authorList>
    </citation>
    <scope>NUCLEOTIDE SEQUENCE [LARGE SCALE GENOMIC DNA]</scope>
    <source>
        <tissue evidence="1">Whole aphids</tissue>
    </source>
</reference>
<organism evidence="1 2">
    <name type="scientific">Aphis glycines</name>
    <name type="common">Soybean aphid</name>
    <dbReference type="NCBI Taxonomy" id="307491"/>
    <lineage>
        <taxon>Eukaryota</taxon>
        <taxon>Metazoa</taxon>
        <taxon>Ecdysozoa</taxon>
        <taxon>Arthropoda</taxon>
        <taxon>Hexapoda</taxon>
        <taxon>Insecta</taxon>
        <taxon>Pterygota</taxon>
        <taxon>Neoptera</taxon>
        <taxon>Paraneoptera</taxon>
        <taxon>Hemiptera</taxon>
        <taxon>Sternorrhyncha</taxon>
        <taxon>Aphidomorpha</taxon>
        <taxon>Aphidoidea</taxon>
        <taxon>Aphididae</taxon>
        <taxon>Aphidini</taxon>
        <taxon>Aphis</taxon>
        <taxon>Aphis</taxon>
    </lineage>
</organism>
<sequence>MKLDNIEQFYNRAKAMSAYCHSPNHLLIEKKNTQDNLNQILRRGIKKHVIIKSIHLSLHSESKKKNKFQISNTTDFSTQMPFFGTNFTGITVFSLGNTSNLVNISTIANFISNSAKRIIIFCPFSMINESLGTRYVCIAFLNKAIIGGYIRNVSKIYYNKNITSYDHIQVIKIHQKLVVDLSANLYSKLDRFSLSVTSFGKSFNFKAFTSTGLIIRHTCPRTIFNEGLNISLLYLRNSHLSSLMVSNLSPKAQMPITLVEYFPIISATSTSLLFLIRSSLIFFINSSPHSLIRSYINLSFPDVKAVLDHGPLNTVFSSDKVLRIYDQRTRCRYFYKKLMDDIYIKPG</sequence>
<dbReference type="Proteomes" id="UP000475862">
    <property type="component" value="Unassembled WGS sequence"/>
</dbReference>
<dbReference type="EMBL" id="VYZN01000027">
    <property type="protein sequence ID" value="KAE9534901.1"/>
    <property type="molecule type" value="Genomic_DNA"/>
</dbReference>
<comment type="caution">
    <text evidence="1">The sequence shown here is derived from an EMBL/GenBank/DDBJ whole genome shotgun (WGS) entry which is preliminary data.</text>
</comment>
<keyword evidence="2" id="KW-1185">Reference proteome</keyword>
<accession>A0A6G0TLK9</accession>
<evidence type="ECO:0000313" key="1">
    <source>
        <dbReference type="EMBL" id="KAE9534901.1"/>
    </source>
</evidence>
<evidence type="ECO:0000313" key="2">
    <source>
        <dbReference type="Proteomes" id="UP000475862"/>
    </source>
</evidence>
<proteinExistence type="predicted"/>
<dbReference type="AlphaFoldDB" id="A0A6G0TLK9"/>
<protein>
    <submittedName>
        <fullName evidence="1">Uncharacterized protein</fullName>
    </submittedName>
</protein>